<evidence type="ECO:0000256" key="1">
    <source>
        <dbReference type="ARBA" id="ARBA00023172"/>
    </source>
</evidence>
<keyword evidence="5" id="KW-1185">Reference proteome</keyword>
<dbReference type="GO" id="GO:0003677">
    <property type="term" value="F:DNA binding"/>
    <property type="evidence" value="ECO:0007669"/>
    <property type="project" value="InterPro"/>
</dbReference>
<sequence>MAKKERVINVQPLRTKEEIEEMKLAIKRGNKGTPKRPELAQRDVLIFLIGINTGLRVNDIIRLKVGDVKGKSQFIIYEGKTNKRREVNISMLRNEIARYTEGRHPDEYLFKSQKGDGHITTTQVYRILDAAADFLDRDDVGTHTMRKTFGYHHYKQFKDVAILQEIFNHAQPSITKRYIGVRKDEIDDTLNDFRLG</sequence>
<evidence type="ECO:0000313" key="5">
    <source>
        <dbReference type="Proteomes" id="UP000319280"/>
    </source>
</evidence>
<dbReference type="EMBL" id="VJMZ01000005">
    <property type="protein sequence ID" value="TRM08317.1"/>
    <property type="molecule type" value="Genomic_DNA"/>
</dbReference>
<dbReference type="GO" id="GO:0006310">
    <property type="term" value="P:DNA recombination"/>
    <property type="evidence" value="ECO:0007669"/>
    <property type="project" value="UniProtKB-KW"/>
</dbReference>
<dbReference type="InterPro" id="IPR050090">
    <property type="entry name" value="Tyrosine_recombinase_XerCD"/>
</dbReference>
<dbReference type="EMBL" id="VJMZ01000005">
    <property type="protein sequence ID" value="TRM08326.1"/>
    <property type="molecule type" value="Genomic_DNA"/>
</dbReference>
<comment type="caution">
    <text evidence="3">The sequence shown here is derived from an EMBL/GenBank/DDBJ whole genome shotgun (WGS) entry which is preliminary data.</text>
</comment>
<reference evidence="3 5" key="1">
    <citation type="submission" date="2019-07" db="EMBL/GenBank/DDBJ databases">
        <title>Genomic analysis of Lentibacillus sp. NKC851-2.</title>
        <authorList>
            <person name="Oh Y.J."/>
        </authorList>
    </citation>
    <scope>NUCLEOTIDE SEQUENCE [LARGE SCALE GENOMIC DNA]</scope>
    <source>
        <strain evidence="3 5">NKC851-2</strain>
    </source>
</reference>
<protein>
    <submittedName>
        <fullName evidence="3">Tyrosine-type recombinase/integrase</fullName>
    </submittedName>
</protein>
<accession>A0A549Y8W9</accession>
<name>A0A549Y8W9_9BACI</name>
<feature type="domain" description="Tyr recombinase" evidence="2">
    <location>
        <begin position="12"/>
        <end position="191"/>
    </location>
</feature>
<dbReference type="RefSeq" id="WP_142792170.1">
    <property type="nucleotide sequence ID" value="NZ_VJMZ01000005.1"/>
</dbReference>
<organism evidence="3 5">
    <name type="scientific">Lentibacillus cibarius</name>
    <dbReference type="NCBI Taxonomy" id="2583219"/>
    <lineage>
        <taxon>Bacteria</taxon>
        <taxon>Bacillati</taxon>
        <taxon>Bacillota</taxon>
        <taxon>Bacilli</taxon>
        <taxon>Bacillales</taxon>
        <taxon>Bacillaceae</taxon>
        <taxon>Lentibacillus</taxon>
    </lineage>
</organism>
<dbReference type="InterPro" id="IPR011010">
    <property type="entry name" value="DNA_brk_join_enz"/>
</dbReference>
<dbReference type="GO" id="GO:0015074">
    <property type="term" value="P:DNA integration"/>
    <property type="evidence" value="ECO:0007669"/>
    <property type="project" value="InterPro"/>
</dbReference>
<dbReference type="PANTHER" id="PTHR30349:SF82">
    <property type="entry name" value="INTEGRASE_RECOMBINASE YOEC-RELATED"/>
    <property type="match status" value="1"/>
</dbReference>
<gene>
    <name evidence="3" type="ORF">FH966_16870</name>
    <name evidence="4" type="ORF">FH966_16915</name>
</gene>
<dbReference type="PANTHER" id="PTHR30349">
    <property type="entry name" value="PHAGE INTEGRASE-RELATED"/>
    <property type="match status" value="1"/>
</dbReference>
<keyword evidence="1" id="KW-0233">DNA recombination</keyword>
<evidence type="ECO:0000259" key="2">
    <source>
        <dbReference type="PROSITE" id="PS51898"/>
    </source>
</evidence>
<evidence type="ECO:0000313" key="3">
    <source>
        <dbReference type="EMBL" id="TRM08317.1"/>
    </source>
</evidence>
<evidence type="ECO:0000313" key="4">
    <source>
        <dbReference type="EMBL" id="TRM08326.1"/>
    </source>
</evidence>
<dbReference type="InterPro" id="IPR002104">
    <property type="entry name" value="Integrase_catalytic"/>
</dbReference>
<dbReference type="InterPro" id="IPR013762">
    <property type="entry name" value="Integrase-like_cat_sf"/>
</dbReference>
<dbReference type="Pfam" id="PF00589">
    <property type="entry name" value="Phage_integrase"/>
    <property type="match status" value="1"/>
</dbReference>
<dbReference type="PROSITE" id="PS51898">
    <property type="entry name" value="TYR_RECOMBINASE"/>
    <property type="match status" value="1"/>
</dbReference>
<dbReference type="SUPFAM" id="SSF56349">
    <property type="entry name" value="DNA breaking-rejoining enzymes"/>
    <property type="match status" value="1"/>
</dbReference>
<dbReference type="Gene3D" id="1.10.443.10">
    <property type="entry name" value="Intergrase catalytic core"/>
    <property type="match status" value="1"/>
</dbReference>
<proteinExistence type="predicted"/>
<dbReference type="Proteomes" id="UP000319280">
    <property type="component" value="Unassembled WGS sequence"/>
</dbReference>
<dbReference type="AlphaFoldDB" id="A0A549Y8W9"/>